<dbReference type="EMBL" id="CP126223">
    <property type="protein sequence ID" value="WIA23408.1"/>
    <property type="molecule type" value="Genomic_DNA"/>
</dbReference>
<keyword evidence="2" id="KW-1185">Reference proteome</keyword>
<proteinExistence type="predicted"/>
<evidence type="ECO:0000313" key="2">
    <source>
        <dbReference type="Proteomes" id="UP001244341"/>
    </source>
</evidence>
<accession>A0ABY8URX1</accession>
<dbReference type="InterPro" id="IPR053209">
    <property type="entry name" value="Gramillin-biosynth_MTr"/>
</dbReference>
<name>A0ABY8URX1_TETOB</name>
<dbReference type="Proteomes" id="UP001244341">
    <property type="component" value="Chromosome 16b"/>
</dbReference>
<reference evidence="1 2" key="1">
    <citation type="submission" date="2023-05" db="EMBL/GenBank/DDBJ databases">
        <title>A 100% complete, gapless, phased diploid assembly of the Scenedesmus obliquus UTEX 3031 genome.</title>
        <authorList>
            <person name="Biondi T.C."/>
            <person name="Hanschen E.R."/>
            <person name="Kwon T."/>
            <person name="Eng W."/>
            <person name="Kruse C.P.S."/>
            <person name="Koehler S.I."/>
            <person name="Kunde Y."/>
            <person name="Gleasner C.D."/>
            <person name="You Mak K.T."/>
            <person name="Polle J."/>
            <person name="Hovde B.T."/>
            <person name="Starkenburg S.R."/>
        </authorList>
    </citation>
    <scope>NUCLEOTIDE SEQUENCE [LARGE SCALE GENOMIC DNA]</scope>
    <source>
        <strain evidence="1 2">DOE0152z</strain>
    </source>
</reference>
<evidence type="ECO:0000313" key="1">
    <source>
        <dbReference type="EMBL" id="WIA23408.1"/>
    </source>
</evidence>
<organism evidence="1 2">
    <name type="scientific">Tetradesmus obliquus</name>
    <name type="common">Green alga</name>
    <name type="synonym">Acutodesmus obliquus</name>
    <dbReference type="NCBI Taxonomy" id="3088"/>
    <lineage>
        <taxon>Eukaryota</taxon>
        <taxon>Viridiplantae</taxon>
        <taxon>Chlorophyta</taxon>
        <taxon>core chlorophytes</taxon>
        <taxon>Chlorophyceae</taxon>
        <taxon>CS clade</taxon>
        <taxon>Sphaeropleales</taxon>
        <taxon>Scenedesmaceae</taxon>
        <taxon>Tetradesmus</taxon>
    </lineage>
</organism>
<dbReference type="PANTHER" id="PTHR47643">
    <property type="entry name" value="TPR DOMAIN PROTEIN (AFU_ORTHOLOGUE AFUA_5G12710)"/>
    <property type="match status" value="1"/>
</dbReference>
<gene>
    <name evidence="1" type="ORF">OEZ85_000164</name>
</gene>
<sequence length="183" mass="18954">MFAEPAVYGEPDISVMKPYVGHVAVHVAPGAGLGVFTHQAVAPGQLLLVSQPLASVALRPTAVAAGPSKLIQALLQELLNPGQRQWLQLLCDRDAIAHKQRQLEGDIPTAEALAAAAAAAAAEAGNSATASGLKPVDGLLVVRAATFLPAGTQLFAPQLQPTSQLLRPLEQRQQTLLQGSGLK</sequence>
<dbReference type="PANTHER" id="PTHR47643:SF2">
    <property type="entry name" value="TPR DOMAIN PROTEIN (AFU_ORTHOLOGUE AFUA_5G12710)"/>
    <property type="match status" value="1"/>
</dbReference>
<protein>
    <submittedName>
        <fullName evidence="1">Uncharacterized protein</fullName>
    </submittedName>
</protein>